<dbReference type="Proteomes" id="UP000595841">
    <property type="component" value="Chromosome"/>
</dbReference>
<accession>A0A974SEE5</accession>
<gene>
    <name evidence="1" type="ORF">JI735_07195</name>
</gene>
<name>A0A974SEE5_9BACL</name>
<dbReference type="KEGG" id="pson:JI735_07195"/>
<dbReference type="AlphaFoldDB" id="A0A974SEE5"/>
<organism evidence="1 2">
    <name type="scientific">Paenibacillus sonchi</name>
    <dbReference type="NCBI Taxonomy" id="373687"/>
    <lineage>
        <taxon>Bacteria</taxon>
        <taxon>Bacillati</taxon>
        <taxon>Bacillota</taxon>
        <taxon>Bacilli</taxon>
        <taxon>Bacillales</taxon>
        <taxon>Paenibacillaceae</taxon>
        <taxon>Paenibacillus</taxon>
        <taxon>Paenibacillus sonchi group</taxon>
    </lineage>
</organism>
<reference evidence="1 2" key="1">
    <citation type="submission" date="2021-01" db="EMBL/GenBank/DDBJ databases">
        <title>Whole genome sequence of Paenibacillus sonchi LMG 24727 for comparative genomics.</title>
        <authorList>
            <person name="Lee G."/>
            <person name="Kim M.-J."/>
            <person name="Lim K."/>
            <person name="Shin J.-H."/>
        </authorList>
    </citation>
    <scope>NUCLEOTIDE SEQUENCE [LARGE SCALE GENOMIC DNA]</scope>
    <source>
        <strain evidence="1 2">LMG 24727</strain>
    </source>
</reference>
<evidence type="ECO:0000313" key="2">
    <source>
        <dbReference type="Proteomes" id="UP000595841"/>
    </source>
</evidence>
<sequence length="59" mass="6148">MAERVEDAKKSTAAGKNTRAYGFAGNFKSPSAPPAMCVSPVFCSMIKEGRGPIQIGNGD</sequence>
<dbReference type="EMBL" id="CP068595">
    <property type="protein sequence ID" value="QQZ62379.1"/>
    <property type="molecule type" value="Genomic_DNA"/>
</dbReference>
<proteinExistence type="predicted"/>
<keyword evidence="2" id="KW-1185">Reference proteome</keyword>
<protein>
    <submittedName>
        <fullName evidence="1">Uncharacterized protein</fullName>
    </submittedName>
</protein>
<evidence type="ECO:0000313" key="1">
    <source>
        <dbReference type="EMBL" id="QQZ62379.1"/>
    </source>
</evidence>
<dbReference type="RefSeq" id="WP_083886843.1">
    <property type="nucleotide sequence ID" value="NZ_CP068595.1"/>
</dbReference>